<proteinExistence type="predicted"/>
<dbReference type="RefSeq" id="WP_031645871.1">
    <property type="nucleotide sequence ID" value="NZ_CP014254.1"/>
</dbReference>
<comment type="caution">
    <text evidence="1">The sequence shown here is derived from an EMBL/GenBank/DDBJ whole genome shotgun (WGS) entry which is preliminary data.</text>
</comment>
<evidence type="ECO:0000313" key="2">
    <source>
        <dbReference type="EMBL" id="EAK8899079.1"/>
    </source>
</evidence>
<organism evidence="1 4">
    <name type="scientific">Listeria monocytogenes</name>
    <dbReference type="NCBI Taxonomy" id="1639"/>
    <lineage>
        <taxon>Bacteria</taxon>
        <taxon>Bacillati</taxon>
        <taxon>Bacillota</taxon>
        <taxon>Bacilli</taxon>
        <taxon>Bacillales</taxon>
        <taxon>Listeriaceae</taxon>
        <taxon>Listeria</taxon>
    </lineage>
</organism>
<evidence type="ECO:0000313" key="1">
    <source>
        <dbReference type="EMBL" id="EAC9041607.1"/>
    </source>
</evidence>
<gene>
    <name evidence="2" type="ORF">D7104_15445</name>
    <name evidence="1" type="ORF">KV70_15495</name>
</gene>
<dbReference type="Proteomes" id="UP000354255">
    <property type="component" value="Unassembled WGS sequence"/>
</dbReference>
<dbReference type="EMBL" id="AAAKQF010000021">
    <property type="protein sequence ID" value="EAC9041607.1"/>
    <property type="molecule type" value="Genomic_DNA"/>
</dbReference>
<dbReference type="AlphaFoldDB" id="A0A684CPV1"/>
<dbReference type="InterPro" id="IPR021464">
    <property type="entry name" value="DUF3116"/>
</dbReference>
<evidence type="ECO:0000313" key="4">
    <source>
        <dbReference type="Proteomes" id="UP000354255"/>
    </source>
</evidence>
<dbReference type="Pfam" id="PF11313">
    <property type="entry name" value="DUF3116"/>
    <property type="match status" value="1"/>
</dbReference>
<dbReference type="SUPFAM" id="SSF46785">
    <property type="entry name" value="Winged helix' DNA-binding domain"/>
    <property type="match status" value="1"/>
</dbReference>
<accession>A0A684CPV1</accession>
<dbReference type="Proteomes" id="UP000350032">
    <property type="component" value="Unassembled WGS sequence"/>
</dbReference>
<dbReference type="EMBL" id="AACJYH010000021">
    <property type="protein sequence ID" value="EAK8899079.1"/>
    <property type="molecule type" value="Genomic_DNA"/>
</dbReference>
<dbReference type="InterPro" id="IPR036390">
    <property type="entry name" value="WH_DNA-bd_sf"/>
</dbReference>
<name>A0A684CPV1_LISMN</name>
<reference evidence="1 4" key="1">
    <citation type="submission" date="2018-06" db="EMBL/GenBank/DDBJ databases">
        <authorList>
            <consortium name="PulseNet: The National Subtyping Network for Foodborne Disease Surveillance"/>
            <person name="Tarr C.L."/>
            <person name="Trees E."/>
            <person name="Katz L.S."/>
            <person name="Carleton-Romer H.A."/>
            <person name="Stroika S."/>
            <person name="Kucerova Z."/>
            <person name="Roache K.F."/>
            <person name="Sabol A.L."/>
            <person name="Besser J."/>
            <person name="Gerner-Smidt P."/>
        </authorList>
    </citation>
    <scope>NUCLEOTIDE SEQUENCE [LARGE SCALE GENOMIC DNA]</scope>
    <source>
        <strain evidence="1 4">PNUSAL000910</strain>
        <strain evidence="2 3">PNUSAL004402</strain>
    </source>
</reference>
<sequence length="86" mass="9842">MGKIAEKVILHVLLSCEIEHATMRELSKDTMNIAGANSFTKSEILQAVYMLEEHAYIKRIEYGSEVRYTKTGEGNRLLARLKKRNT</sequence>
<protein>
    <submittedName>
        <fullName evidence="1">Uncharacterized protein</fullName>
    </submittedName>
</protein>
<evidence type="ECO:0000313" key="3">
    <source>
        <dbReference type="Proteomes" id="UP000350032"/>
    </source>
</evidence>